<evidence type="ECO:0000256" key="3">
    <source>
        <dbReference type="SAM" id="MobiDB-lite"/>
    </source>
</evidence>
<organism evidence="4 5">
    <name type="scientific">Humisphaera borealis</name>
    <dbReference type="NCBI Taxonomy" id="2807512"/>
    <lineage>
        <taxon>Bacteria</taxon>
        <taxon>Pseudomonadati</taxon>
        <taxon>Planctomycetota</taxon>
        <taxon>Phycisphaerae</taxon>
        <taxon>Tepidisphaerales</taxon>
        <taxon>Tepidisphaeraceae</taxon>
        <taxon>Humisphaera</taxon>
    </lineage>
</organism>
<comment type="subcellular location">
    <subcellularLocation>
        <location evidence="1">Secreted</location>
    </subcellularLocation>
</comment>
<evidence type="ECO:0000256" key="1">
    <source>
        <dbReference type="ARBA" id="ARBA00004613"/>
    </source>
</evidence>
<dbReference type="PROSITE" id="PS00330">
    <property type="entry name" value="HEMOLYSIN_CALCIUM"/>
    <property type="match status" value="1"/>
</dbReference>
<dbReference type="InterPro" id="IPR050557">
    <property type="entry name" value="RTX_toxin/Mannuronan_C5-epim"/>
</dbReference>
<dbReference type="GO" id="GO:0005576">
    <property type="term" value="C:extracellular region"/>
    <property type="evidence" value="ECO:0007669"/>
    <property type="project" value="UniProtKB-SubCell"/>
</dbReference>
<evidence type="ECO:0008006" key="6">
    <source>
        <dbReference type="Google" id="ProtNLM"/>
    </source>
</evidence>
<keyword evidence="2" id="KW-0964">Secreted</keyword>
<name>A0A7M2WQE2_9BACT</name>
<evidence type="ECO:0000256" key="2">
    <source>
        <dbReference type="ARBA" id="ARBA00022525"/>
    </source>
</evidence>
<dbReference type="Gene3D" id="2.150.10.10">
    <property type="entry name" value="Serralysin-like metalloprotease, C-terminal"/>
    <property type="match status" value="2"/>
</dbReference>
<sequence length="286" mass="29528">MSQPTLSATVESLESRRLMSASPVFVAGGTLFVFGRGNAENSVVVSRSTDDKIAVSFDASVPGVSAVRSFSQLFDAADVQNVIVRGGRLNDTIEVGKLDAGWTIPVFVQAGAGNDTVWTGAGNDVIFGADGDDDIDAGDGLNLVNGGKGLDTIVTGSGNDLIAGGNDRDTIHSGAGDDLVRAGDGDDDVTLGDGNDRASGQLGNDVIRGEGGNDNLWGGRGDDVIYGGDGDDLLGGVFDYNSLYGQAGQDTFVMVDPDANSHDFNDLEDIMRLTKKKSDGDVVETV</sequence>
<dbReference type="Proteomes" id="UP000593765">
    <property type="component" value="Chromosome"/>
</dbReference>
<dbReference type="Pfam" id="PF00353">
    <property type="entry name" value="HemolysinCabind"/>
    <property type="match status" value="3"/>
</dbReference>
<reference evidence="4 5" key="1">
    <citation type="submission" date="2020-10" db="EMBL/GenBank/DDBJ databases">
        <title>Wide distribution of Phycisphaera-like planctomycetes from WD2101 soil group in peatlands and genome analysis of the first cultivated representative.</title>
        <authorList>
            <person name="Dedysh S.N."/>
            <person name="Beletsky A.V."/>
            <person name="Ivanova A."/>
            <person name="Kulichevskaya I.S."/>
            <person name="Suzina N.E."/>
            <person name="Philippov D.A."/>
            <person name="Rakitin A.L."/>
            <person name="Mardanov A.V."/>
            <person name="Ravin N.V."/>
        </authorList>
    </citation>
    <scope>NUCLEOTIDE SEQUENCE [LARGE SCALE GENOMIC DNA]</scope>
    <source>
        <strain evidence="4 5">M1803</strain>
    </source>
</reference>
<accession>A0A7M2WQE2</accession>
<evidence type="ECO:0000313" key="4">
    <source>
        <dbReference type="EMBL" id="QOV87666.1"/>
    </source>
</evidence>
<dbReference type="GO" id="GO:0005509">
    <property type="term" value="F:calcium ion binding"/>
    <property type="evidence" value="ECO:0007669"/>
    <property type="project" value="InterPro"/>
</dbReference>
<dbReference type="PANTHER" id="PTHR38340">
    <property type="entry name" value="S-LAYER PROTEIN"/>
    <property type="match status" value="1"/>
</dbReference>
<dbReference type="EMBL" id="CP063458">
    <property type="protein sequence ID" value="QOV87666.1"/>
    <property type="molecule type" value="Genomic_DNA"/>
</dbReference>
<keyword evidence="5" id="KW-1185">Reference proteome</keyword>
<dbReference type="AlphaFoldDB" id="A0A7M2WQE2"/>
<gene>
    <name evidence="4" type="ORF">IPV69_15380</name>
</gene>
<evidence type="ECO:0000313" key="5">
    <source>
        <dbReference type="Proteomes" id="UP000593765"/>
    </source>
</evidence>
<dbReference type="SUPFAM" id="SSF51120">
    <property type="entry name" value="beta-Roll"/>
    <property type="match status" value="1"/>
</dbReference>
<dbReference type="PRINTS" id="PR00313">
    <property type="entry name" value="CABNDNGRPT"/>
</dbReference>
<dbReference type="KEGG" id="hbs:IPV69_15380"/>
<feature type="region of interest" description="Disordered" evidence="3">
    <location>
        <begin position="173"/>
        <end position="203"/>
    </location>
</feature>
<protein>
    <recommendedName>
        <fullName evidence="6">Calcium-binding protein</fullName>
    </recommendedName>
</protein>
<dbReference type="PANTHER" id="PTHR38340:SF1">
    <property type="entry name" value="S-LAYER PROTEIN"/>
    <property type="match status" value="1"/>
</dbReference>
<dbReference type="InterPro" id="IPR001343">
    <property type="entry name" value="Hemolysn_Ca-bd"/>
</dbReference>
<dbReference type="InterPro" id="IPR011049">
    <property type="entry name" value="Serralysin-like_metalloprot_C"/>
</dbReference>
<dbReference type="RefSeq" id="WP_206290576.1">
    <property type="nucleotide sequence ID" value="NZ_CP063458.1"/>
</dbReference>
<proteinExistence type="predicted"/>
<dbReference type="InterPro" id="IPR018511">
    <property type="entry name" value="Hemolysin-typ_Ca-bd_CS"/>
</dbReference>